<dbReference type="EMBL" id="PFNL01000128">
    <property type="protein sequence ID" value="PIZ45607.1"/>
    <property type="molecule type" value="Genomic_DNA"/>
</dbReference>
<name>A0A2M7THD5_UNCKA</name>
<dbReference type="Proteomes" id="UP000228920">
    <property type="component" value="Unassembled WGS sequence"/>
</dbReference>
<accession>A0A2M7THD5</accession>
<evidence type="ECO:0000313" key="2">
    <source>
        <dbReference type="Proteomes" id="UP000228920"/>
    </source>
</evidence>
<protein>
    <submittedName>
        <fullName evidence="1">Uncharacterized protein</fullName>
    </submittedName>
</protein>
<evidence type="ECO:0000313" key="1">
    <source>
        <dbReference type="EMBL" id="PIZ45607.1"/>
    </source>
</evidence>
<dbReference type="AlphaFoldDB" id="A0A2M7THD5"/>
<sequence>MLLISHLYTALRLVNVASPSDQSVYYLNSILPDIRYTASINRERTHIDIDLTPQVFADYIDAYKGYSLHLLIDANVSRWDLLNKIKLQYPFFLRQILKTSIINIVLEVYCLEKIKLQPSIFLSKDYLSVYQDLGISKDDLEDFVAKMEPFMSSYSFAEVEKVMLSDEKLAHNPKIKNYIKIGRLILNNAHIKQYLIGKVDPLYETFLIDLSKEYAKVIGVR</sequence>
<proteinExistence type="predicted"/>
<comment type="caution">
    <text evidence="1">The sequence shown here is derived from an EMBL/GenBank/DDBJ whole genome shotgun (WGS) entry which is preliminary data.</text>
</comment>
<gene>
    <name evidence="1" type="ORF">COY32_04895</name>
</gene>
<organism evidence="1 2">
    <name type="scientific">candidate division WWE3 bacterium CG_4_10_14_0_2_um_filter_41_14</name>
    <dbReference type="NCBI Taxonomy" id="1975072"/>
    <lineage>
        <taxon>Bacteria</taxon>
        <taxon>Katanobacteria</taxon>
    </lineage>
</organism>
<reference evidence="2" key="1">
    <citation type="submission" date="2017-09" db="EMBL/GenBank/DDBJ databases">
        <title>Depth-based differentiation of microbial function through sediment-hosted aquifers and enrichment of novel symbionts in the deep terrestrial subsurface.</title>
        <authorList>
            <person name="Probst A.J."/>
            <person name="Ladd B."/>
            <person name="Jarett J.K."/>
            <person name="Geller-Mcgrath D.E."/>
            <person name="Sieber C.M.K."/>
            <person name="Emerson J.B."/>
            <person name="Anantharaman K."/>
            <person name="Thomas B.C."/>
            <person name="Malmstrom R."/>
            <person name="Stieglmeier M."/>
            <person name="Klingl A."/>
            <person name="Woyke T."/>
            <person name="Ryan C.M."/>
            <person name="Banfield J.F."/>
        </authorList>
    </citation>
    <scope>NUCLEOTIDE SEQUENCE [LARGE SCALE GENOMIC DNA]</scope>
</reference>